<gene>
    <name evidence="2" type="ORF">INT47_008762</name>
</gene>
<sequence length="359" mass="40741">MSCITKEMNDAPFPEGNIVEAVRTSCRAFVADSPVKVSGQGIELFLEKLDRLQYLELSNDVTIKMPLKFDTVHDEMNFITVIDLLNFGSGYRVPLHAMVDRGAFDTIRFGAMSFHIGGTPMDAETFKKMTVFQVAEIFQLPIDREVRHETLDFVTLTQPTELRPFADGLTSVINTTGEYLVEHGYKDLAQFIMDHVKTAPQDACSLVKHFAQHLPGLFDKYKFDGHVVYLYKKAQIIVYHLYLTFREQLPEYFDFKDIDQLTIFSDNVIPTLLTELGVLQIPESWQTQITANQDLSLQQATTLRAAAVVACDDIVMAAKTVGPIPDMSTGALDVYLWRLAKEGDYRKIPRFQLKETVMF</sequence>
<name>A0A8H7RJP3_9FUNG</name>
<comment type="catalytic activity">
    <reaction evidence="1">
        <text>queuosine 5'-phosphate + H2O = queuine + D-ribose 5-phosphate</text>
        <dbReference type="Rhea" id="RHEA:75387"/>
        <dbReference type="ChEBI" id="CHEBI:15377"/>
        <dbReference type="ChEBI" id="CHEBI:17433"/>
        <dbReference type="ChEBI" id="CHEBI:78346"/>
        <dbReference type="ChEBI" id="CHEBI:194371"/>
    </reaction>
    <physiologicalReaction direction="left-to-right" evidence="1">
        <dbReference type="Rhea" id="RHEA:75388"/>
    </physiologicalReaction>
</comment>
<evidence type="ECO:0000313" key="2">
    <source>
        <dbReference type="EMBL" id="KAG2211665.1"/>
    </source>
</evidence>
<dbReference type="EMBL" id="JAEPRD010000008">
    <property type="protein sequence ID" value="KAG2211665.1"/>
    <property type="molecule type" value="Genomic_DNA"/>
</dbReference>
<dbReference type="InterPro" id="IPR019438">
    <property type="entry name" value="Q_salvage"/>
</dbReference>
<accession>A0A8H7RJP3</accession>
<comment type="caution">
    <text evidence="2">The sequence shown here is derived from an EMBL/GenBank/DDBJ whole genome shotgun (WGS) entry which is preliminary data.</text>
</comment>
<keyword evidence="1" id="KW-0378">Hydrolase</keyword>
<reference evidence="2" key="1">
    <citation type="submission" date="2020-12" db="EMBL/GenBank/DDBJ databases">
        <title>Metabolic potential, ecology and presence of endohyphal bacteria is reflected in genomic diversity of Mucoromycotina.</title>
        <authorList>
            <person name="Muszewska A."/>
            <person name="Okrasinska A."/>
            <person name="Steczkiewicz K."/>
            <person name="Drgas O."/>
            <person name="Orlowska M."/>
            <person name="Perlinska-Lenart U."/>
            <person name="Aleksandrzak-Piekarczyk T."/>
            <person name="Szatraj K."/>
            <person name="Zielenkiewicz U."/>
            <person name="Pilsyk S."/>
            <person name="Malc E."/>
            <person name="Mieczkowski P."/>
            <person name="Kruszewska J.S."/>
            <person name="Biernat P."/>
            <person name="Pawlowska J."/>
        </authorList>
    </citation>
    <scope>NUCLEOTIDE SEQUENCE</scope>
    <source>
        <strain evidence="2">WA0000017839</strain>
    </source>
</reference>
<organism evidence="2 3">
    <name type="scientific">Mucor saturninus</name>
    <dbReference type="NCBI Taxonomy" id="64648"/>
    <lineage>
        <taxon>Eukaryota</taxon>
        <taxon>Fungi</taxon>
        <taxon>Fungi incertae sedis</taxon>
        <taxon>Mucoromycota</taxon>
        <taxon>Mucoromycotina</taxon>
        <taxon>Mucoromycetes</taxon>
        <taxon>Mucorales</taxon>
        <taxon>Mucorineae</taxon>
        <taxon>Mucoraceae</taxon>
        <taxon>Mucor</taxon>
    </lineage>
</organism>
<protein>
    <recommendedName>
        <fullName evidence="1">Queuosine 5'-phosphate N-glycosylase/hydrolase</fullName>
        <ecNumber evidence="1">3.2.2.-</ecNumber>
    </recommendedName>
    <alternativeName>
        <fullName evidence="1">Queuosine-nucleotide N-glycosylase/hydrolase</fullName>
    </alternativeName>
</protein>
<dbReference type="Pfam" id="PF10343">
    <property type="entry name" value="Q_salvage"/>
    <property type="match status" value="1"/>
</dbReference>
<comment type="similarity">
    <text evidence="1">Belongs to the QNG1 protein family.</text>
</comment>
<dbReference type="Proteomes" id="UP000603453">
    <property type="component" value="Unassembled WGS sequence"/>
</dbReference>
<dbReference type="PANTHER" id="PTHR21314:SF1">
    <property type="entry name" value="QUEUOSINE SALVAGE PROTEIN"/>
    <property type="match status" value="1"/>
</dbReference>
<comment type="function">
    <text evidence="1">Catalyzes the hydrolysis of queuosine 5'-phosphate, releasing the nucleobase queuine (q). Is required for salvage of queuine from exogenous queuosine (Q) that is imported and then converted to queuosine 5'-phosphate intracellularly.</text>
</comment>
<proteinExistence type="inferred from homology"/>
<dbReference type="GO" id="GO:0016787">
    <property type="term" value="F:hydrolase activity"/>
    <property type="evidence" value="ECO:0007669"/>
    <property type="project" value="UniProtKB-KW"/>
</dbReference>
<keyword evidence="3" id="KW-1185">Reference proteome</keyword>
<dbReference type="OrthoDB" id="416777at2759"/>
<dbReference type="EC" id="3.2.2.-" evidence="1"/>
<evidence type="ECO:0000313" key="3">
    <source>
        <dbReference type="Proteomes" id="UP000603453"/>
    </source>
</evidence>
<dbReference type="PANTHER" id="PTHR21314">
    <property type="entry name" value="QUEUOSINE 5'-PHOSPHATE N-GLYCOSYLASE_HYDROLASE-RELATED"/>
    <property type="match status" value="1"/>
</dbReference>
<dbReference type="AlphaFoldDB" id="A0A8H7RJP3"/>
<evidence type="ECO:0000256" key="1">
    <source>
        <dbReference type="RuleBase" id="RU365002"/>
    </source>
</evidence>
<dbReference type="GO" id="GO:0006400">
    <property type="term" value="P:tRNA modification"/>
    <property type="evidence" value="ECO:0007669"/>
    <property type="project" value="TreeGrafter"/>
</dbReference>